<dbReference type="AlphaFoldDB" id="A0A1M6XCZ8"/>
<evidence type="ECO:0008006" key="3">
    <source>
        <dbReference type="Google" id="ProtNLM"/>
    </source>
</evidence>
<proteinExistence type="predicted"/>
<evidence type="ECO:0000313" key="2">
    <source>
        <dbReference type="Proteomes" id="UP000183974"/>
    </source>
</evidence>
<dbReference type="EMBL" id="FRBR01000001">
    <property type="protein sequence ID" value="SHL03827.1"/>
    <property type="molecule type" value="Genomic_DNA"/>
</dbReference>
<accession>A0A1M6XCZ8</accession>
<protein>
    <recommendedName>
        <fullName evidence="3">Phosphoadenosine phosphosulfate reductase</fullName>
    </recommendedName>
</protein>
<dbReference type="STRING" id="337701.SAMN05444398_101379"/>
<organism evidence="1 2">
    <name type="scientific">Roseovarius pacificus</name>
    <dbReference type="NCBI Taxonomy" id="337701"/>
    <lineage>
        <taxon>Bacteria</taxon>
        <taxon>Pseudomonadati</taxon>
        <taxon>Pseudomonadota</taxon>
        <taxon>Alphaproteobacteria</taxon>
        <taxon>Rhodobacterales</taxon>
        <taxon>Roseobacteraceae</taxon>
        <taxon>Roseovarius</taxon>
    </lineage>
</organism>
<reference evidence="1 2" key="1">
    <citation type="submission" date="2016-11" db="EMBL/GenBank/DDBJ databases">
        <authorList>
            <person name="Jaros S."/>
            <person name="Januszkiewicz K."/>
            <person name="Wedrychowicz H."/>
        </authorList>
    </citation>
    <scope>NUCLEOTIDE SEQUENCE [LARGE SCALE GENOMIC DNA]</scope>
    <source>
        <strain evidence="1 2">DSM 29589</strain>
    </source>
</reference>
<keyword evidence="2" id="KW-1185">Reference proteome</keyword>
<name>A0A1M6XCZ8_9RHOB</name>
<dbReference type="RefSeq" id="WP_073032058.1">
    <property type="nucleotide sequence ID" value="NZ_BMLR01000001.1"/>
</dbReference>
<dbReference type="Proteomes" id="UP000183974">
    <property type="component" value="Unassembled WGS sequence"/>
</dbReference>
<evidence type="ECO:0000313" key="1">
    <source>
        <dbReference type="EMBL" id="SHL03827.1"/>
    </source>
</evidence>
<dbReference type="OrthoDB" id="7840273at2"/>
<sequence length="320" mass="36356">MQDSPRSFDISLAGLGWADWLRAADEIVEADGHVETLGPDHAAVFYEDKPILLVTFETHNGLASLSQAAHPIGWTLVKALGWSHLSVIAREDSWFRDRHIYGYFDRLADDGFFDEFDQVIFYGAGACGYAAAAFSVAAPGARVLALHPQATLDPRVTEWDDRFTHMRRTAFDDRYGYAPDMLDAAERAVVIYDPEVRLDAMHAALFTRPNVMKFRMRFLGEQLERDLMGMGVLLRILAQFSADRLDRRALARLYRARHTHVPYLKQVLARLEQDERLYLTALWSQCILRRTPGPRFRRASRAAYAVAEEQGLAMPPRAVE</sequence>
<gene>
    <name evidence="1" type="ORF">SAMN05444398_101379</name>
</gene>